<dbReference type="Gene3D" id="3.40.50.150">
    <property type="entry name" value="Vaccinia Virus protein VP39"/>
    <property type="match status" value="1"/>
</dbReference>
<evidence type="ECO:0000313" key="3">
    <source>
        <dbReference type="EMBL" id="MCE4535891.1"/>
    </source>
</evidence>
<evidence type="ECO:0000259" key="2">
    <source>
        <dbReference type="Pfam" id="PF08241"/>
    </source>
</evidence>
<dbReference type="Pfam" id="PF13428">
    <property type="entry name" value="TPR_14"/>
    <property type="match status" value="1"/>
</dbReference>
<dbReference type="SMART" id="SM00028">
    <property type="entry name" value="TPR"/>
    <property type="match status" value="6"/>
</dbReference>
<evidence type="ECO:0000313" key="4">
    <source>
        <dbReference type="Proteomes" id="UP001201463"/>
    </source>
</evidence>
<dbReference type="Pfam" id="PF08241">
    <property type="entry name" value="Methyltransf_11"/>
    <property type="match status" value="1"/>
</dbReference>
<proteinExistence type="predicted"/>
<sequence length="443" mass="47765">MAYRPAALARAAQARAAWRPAVERAMALHRAGLLDEAEALYGQLLKLLPDEPNLVHFHGVLLYQRHRLDEAVAAVRRSIALDDQVAAWHNNLGNMLLDQRQVEAAAAAYQRCLALEPGHVEVRNNLACLLRMTGRLAEAETLLRGLLMQAPDFADAQAHLALVLAAQGRAAEACEAGARALELAPEVTRNHRLLGLLHAQAGRLDVAEQVYRRWLARSPGDPEALHHLAAVTGQGVPERACDAYVTEVFDRFAASFDAKLAHLQYAAPALCAEALRRRAAGRRRAVLDAGCGTGLCGPLLRPLATELVGLDLSAAMLDRARARGSYDQLVQAELAAWMDTSPGRFDAIVSADTLCYFGPLQAVLTAAHRAMRPGGLLVFTVEALEGDAQACVLRPHGRYAHARGAVEDWLAQVGWHAVEAEGATLRQEAGQPVAGWVFSAARA</sequence>
<dbReference type="InterPro" id="IPR011990">
    <property type="entry name" value="TPR-like_helical_dom_sf"/>
</dbReference>
<dbReference type="Proteomes" id="UP001201463">
    <property type="component" value="Unassembled WGS sequence"/>
</dbReference>
<evidence type="ECO:0000256" key="1">
    <source>
        <dbReference type="PROSITE-ProRule" id="PRU00339"/>
    </source>
</evidence>
<organism evidence="3 4">
    <name type="scientific">Pelomonas caseinilytica</name>
    <dbReference type="NCBI Taxonomy" id="2906763"/>
    <lineage>
        <taxon>Bacteria</taxon>
        <taxon>Pseudomonadati</taxon>
        <taxon>Pseudomonadota</taxon>
        <taxon>Betaproteobacteria</taxon>
        <taxon>Burkholderiales</taxon>
        <taxon>Sphaerotilaceae</taxon>
        <taxon>Roseateles</taxon>
    </lineage>
</organism>
<dbReference type="InterPro" id="IPR052943">
    <property type="entry name" value="TMTC_O-mannosyl-trnsfr"/>
</dbReference>
<dbReference type="InterPro" id="IPR013216">
    <property type="entry name" value="Methyltransf_11"/>
</dbReference>
<dbReference type="InterPro" id="IPR029063">
    <property type="entry name" value="SAM-dependent_MTases_sf"/>
</dbReference>
<dbReference type="PANTHER" id="PTHR44809:SF1">
    <property type="entry name" value="PROTEIN O-MANNOSYL-TRANSFERASE TMTC1"/>
    <property type="match status" value="1"/>
</dbReference>
<dbReference type="Pfam" id="PF14559">
    <property type="entry name" value="TPR_19"/>
    <property type="match status" value="1"/>
</dbReference>
<feature type="domain" description="Methyltransferase type 11" evidence="2">
    <location>
        <begin position="287"/>
        <end position="379"/>
    </location>
</feature>
<reference evidence="3 4" key="1">
    <citation type="submission" date="2021-12" db="EMBL/GenBank/DDBJ databases">
        <title>Genome seq of p7.</title>
        <authorList>
            <person name="Seo T."/>
        </authorList>
    </citation>
    <scope>NUCLEOTIDE SEQUENCE [LARGE SCALE GENOMIC DNA]</scope>
    <source>
        <strain evidence="3 4">P7</strain>
    </source>
</reference>
<dbReference type="PANTHER" id="PTHR44809">
    <property type="match status" value="1"/>
</dbReference>
<accession>A0ABS8XAS2</accession>
<dbReference type="EMBL" id="JAJTWT010000001">
    <property type="protein sequence ID" value="MCE4535891.1"/>
    <property type="molecule type" value="Genomic_DNA"/>
</dbReference>
<protein>
    <submittedName>
        <fullName evidence="3">Tetratricopeptide repeat protein</fullName>
    </submittedName>
</protein>
<comment type="caution">
    <text evidence="3">The sequence shown here is derived from an EMBL/GenBank/DDBJ whole genome shotgun (WGS) entry which is preliminary data.</text>
</comment>
<name>A0ABS8XAS2_9BURK</name>
<dbReference type="CDD" id="cd02440">
    <property type="entry name" value="AdoMet_MTases"/>
    <property type="match status" value="1"/>
</dbReference>
<keyword evidence="4" id="KW-1185">Reference proteome</keyword>
<dbReference type="RefSeq" id="WP_233388683.1">
    <property type="nucleotide sequence ID" value="NZ_JAJTWT010000001.1"/>
</dbReference>
<keyword evidence="1" id="KW-0802">TPR repeat</keyword>
<dbReference type="SUPFAM" id="SSF48452">
    <property type="entry name" value="TPR-like"/>
    <property type="match status" value="1"/>
</dbReference>
<gene>
    <name evidence="3" type="ORF">LXT12_01280</name>
</gene>
<dbReference type="Gene3D" id="1.25.40.10">
    <property type="entry name" value="Tetratricopeptide repeat domain"/>
    <property type="match status" value="1"/>
</dbReference>
<dbReference type="InterPro" id="IPR019734">
    <property type="entry name" value="TPR_rpt"/>
</dbReference>
<dbReference type="SUPFAM" id="SSF53335">
    <property type="entry name" value="S-adenosyl-L-methionine-dependent methyltransferases"/>
    <property type="match status" value="1"/>
</dbReference>
<feature type="repeat" description="TPR" evidence="1">
    <location>
        <begin position="86"/>
        <end position="119"/>
    </location>
</feature>
<dbReference type="PROSITE" id="PS50005">
    <property type="entry name" value="TPR"/>
    <property type="match status" value="1"/>
</dbReference>